<dbReference type="InterPro" id="IPR016193">
    <property type="entry name" value="Cytidine_deaminase-like"/>
</dbReference>
<evidence type="ECO:0000256" key="5">
    <source>
        <dbReference type="ARBA" id="ARBA00007417"/>
    </source>
</evidence>
<dbReference type="CDD" id="cd01284">
    <property type="entry name" value="Riboflavin_deaminase-reductase"/>
    <property type="match status" value="1"/>
</dbReference>
<comment type="catalytic activity">
    <reaction evidence="12">
        <text>2,5-diamino-6-hydroxy-4-(5-phosphoribosylamino)-pyrimidine + H2O + H(+) = 5-amino-6-(5-phospho-D-ribosylamino)uracil + NH4(+)</text>
        <dbReference type="Rhea" id="RHEA:21868"/>
        <dbReference type="ChEBI" id="CHEBI:15377"/>
        <dbReference type="ChEBI" id="CHEBI:15378"/>
        <dbReference type="ChEBI" id="CHEBI:28938"/>
        <dbReference type="ChEBI" id="CHEBI:58453"/>
        <dbReference type="ChEBI" id="CHEBI:58614"/>
        <dbReference type="EC" id="3.5.4.26"/>
    </reaction>
</comment>
<comment type="pathway">
    <text evidence="2 12">Cofactor biosynthesis; riboflavin biosynthesis; 5-amino-6-(D-ribitylamino)uracil from GTP: step 2/4.</text>
</comment>
<keyword evidence="15" id="KW-1185">Reference proteome</keyword>
<keyword evidence="10 12" id="KW-0560">Oxidoreductase</keyword>
<keyword evidence="6 12" id="KW-0686">Riboflavin biosynthesis</keyword>
<comment type="catalytic activity">
    <reaction evidence="12">
        <text>5-amino-6-(5-phospho-D-ribitylamino)uracil + NADP(+) = 5-amino-6-(5-phospho-D-ribosylamino)uracil + NADPH + H(+)</text>
        <dbReference type="Rhea" id="RHEA:17845"/>
        <dbReference type="ChEBI" id="CHEBI:15378"/>
        <dbReference type="ChEBI" id="CHEBI:57783"/>
        <dbReference type="ChEBI" id="CHEBI:58349"/>
        <dbReference type="ChEBI" id="CHEBI:58421"/>
        <dbReference type="ChEBI" id="CHEBI:58453"/>
        <dbReference type="EC" id="1.1.1.193"/>
    </reaction>
</comment>
<dbReference type="Proteomes" id="UP001331561">
    <property type="component" value="Unassembled WGS sequence"/>
</dbReference>
<sequence length="362" mass="38529">MLAPEDYMRRALELAERGLYTTTPNPRVGCVIVDEAGEIIGEGWTQPAGQNHAEVQALIDAVQRGKSVVGATAYVTLEPCSHFGRTPPCCDALSSAGISRVVAAMEDPNPLVSGKGFERLAAAGIAVSSGLLEEPARALNEGFISRIVRGRPFVRLKIAASLDGKTALANGVSKWITGDAARADAHHWRARSCAVLTGSGTVLADNPSMNVRAVATPRQPRRIVLDSQLRTPADANILRGGNTLIVTASNNTKRRLELETAGAEILHLPSQAGHVDIEALLPILGKNTNELLVEAGAELNAAFMQSGLVDEYLLYLAPTFLGDPARGLAMLPAFGKLEERIALHFQAFEQIGEDLRVLARPA</sequence>
<keyword evidence="8 12" id="KW-0862">Zinc</keyword>
<comment type="cofactor">
    <cofactor evidence="12">
        <name>Zn(2+)</name>
        <dbReference type="ChEBI" id="CHEBI:29105"/>
    </cofactor>
    <text evidence="12">Binds 1 zinc ion.</text>
</comment>
<evidence type="ECO:0000256" key="4">
    <source>
        <dbReference type="ARBA" id="ARBA00005259"/>
    </source>
</evidence>
<dbReference type="InterPro" id="IPR002125">
    <property type="entry name" value="CMP_dCMP_dom"/>
</dbReference>
<keyword evidence="12 14" id="KW-0378">Hydrolase</keyword>
<dbReference type="SUPFAM" id="SSF53927">
    <property type="entry name" value="Cytidine deaminase-like"/>
    <property type="match status" value="1"/>
</dbReference>
<comment type="caution">
    <text evidence="14">The sequence shown here is derived from an EMBL/GenBank/DDBJ whole genome shotgun (WGS) entry which is preliminary data.</text>
</comment>
<dbReference type="EMBL" id="JAYXHS010000004">
    <property type="protein sequence ID" value="MEC5388017.1"/>
    <property type="molecule type" value="Genomic_DNA"/>
</dbReference>
<evidence type="ECO:0000256" key="6">
    <source>
        <dbReference type="ARBA" id="ARBA00022619"/>
    </source>
</evidence>
<dbReference type="GO" id="GO:0008703">
    <property type="term" value="F:5-amino-6-(5-phosphoribosylamino)uracil reductase activity"/>
    <property type="evidence" value="ECO:0007669"/>
    <property type="project" value="UniProtKB-EC"/>
</dbReference>
<evidence type="ECO:0000313" key="15">
    <source>
        <dbReference type="Proteomes" id="UP001331561"/>
    </source>
</evidence>
<dbReference type="NCBIfam" id="TIGR00326">
    <property type="entry name" value="eubact_ribD"/>
    <property type="match status" value="1"/>
</dbReference>
<dbReference type="EC" id="3.5.4.26" evidence="12"/>
<evidence type="ECO:0000256" key="7">
    <source>
        <dbReference type="ARBA" id="ARBA00022723"/>
    </source>
</evidence>
<keyword evidence="7 12" id="KW-0479">Metal-binding</keyword>
<feature type="domain" description="CMP/dCMP-type deaminase" evidence="13">
    <location>
        <begin position="2"/>
        <end position="128"/>
    </location>
</feature>
<evidence type="ECO:0000256" key="9">
    <source>
        <dbReference type="ARBA" id="ARBA00022857"/>
    </source>
</evidence>
<accession>A0ABU6K8T0</accession>
<evidence type="ECO:0000256" key="10">
    <source>
        <dbReference type="ARBA" id="ARBA00023002"/>
    </source>
</evidence>
<dbReference type="InterPro" id="IPR004794">
    <property type="entry name" value="Eubact_RibD"/>
</dbReference>
<evidence type="ECO:0000256" key="11">
    <source>
        <dbReference type="ARBA" id="ARBA00023268"/>
    </source>
</evidence>
<gene>
    <name evidence="14" type="primary">ribD</name>
    <name evidence="14" type="ORF">VVD49_19955</name>
</gene>
<protein>
    <recommendedName>
        <fullName evidence="12">Riboflavin biosynthesis protein RibD</fullName>
    </recommendedName>
    <domain>
        <recommendedName>
            <fullName evidence="12">Diaminohydroxyphosphoribosylaminopyrimidine deaminase</fullName>
            <shortName evidence="12">DRAP deaminase</shortName>
            <ecNumber evidence="12">3.5.4.26</ecNumber>
        </recommendedName>
        <alternativeName>
            <fullName evidence="12">Riboflavin-specific deaminase</fullName>
        </alternativeName>
    </domain>
    <domain>
        <recommendedName>
            <fullName evidence="12">5-amino-6-(5-phosphoribosylamino)uracil reductase</fullName>
            <ecNumber evidence="12">1.1.1.193</ecNumber>
        </recommendedName>
        <alternativeName>
            <fullName evidence="12">HTP reductase</fullName>
        </alternativeName>
    </domain>
</protein>
<dbReference type="InterPro" id="IPR050765">
    <property type="entry name" value="Riboflavin_Biosynth_HTPR"/>
</dbReference>
<evidence type="ECO:0000259" key="13">
    <source>
        <dbReference type="PROSITE" id="PS51747"/>
    </source>
</evidence>
<keyword evidence="11" id="KW-0511">Multifunctional enzyme</keyword>
<dbReference type="InterPro" id="IPR016192">
    <property type="entry name" value="APOBEC/CMP_deaminase_Zn-bd"/>
</dbReference>
<dbReference type="InterPro" id="IPR024072">
    <property type="entry name" value="DHFR-like_dom_sf"/>
</dbReference>
<name>A0ABU6K8T0_9RHOO</name>
<dbReference type="InterPro" id="IPR011549">
    <property type="entry name" value="RibD_C"/>
</dbReference>
<comment type="similarity">
    <text evidence="4 12">In the N-terminal section; belongs to the cytidine and deoxycytidylate deaminase family.</text>
</comment>
<comment type="pathway">
    <text evidence="3 12">Cofactor biosynthesis; riboflavin biosynthesis; 5-amino-6-(D-ribitylamino)uracil from GTP: step 3/4.</text>
</comment>
<evidence type="ECO:0000256" key="12">
    <source>
        <dbReference type="PIRNR" id="PIRNR006769"/>
    </source>
</evidence>
<dbReference type="Gene3D" id="3.40.140.10">
    <property type="entry name" value="Cytidine Deaminase, domain 2"/>
    <property type="match status" value="1"/>
</dbReference>
<comment type="function">
    <text evidence="1 12">Converts 2,5-diamino-6-(ribosylamino)-4(3h)-pyrimidinone 5'-phosphate into 5-amino-6-(ribosylamino)-2,4(1h,3h)-pyrimidinedione 5'-phosphate.</text>
</comment>
<dbReference type="GO" id="GO:0008835">
    <property type="term" value="F:diaminohydroxyphosphoribosylaminopyrimidine deaminase activity"/>
    <property type="evidence" value="ECO:0007669"/>
    <property type="project" value="UniProtKB-EC"/>
</dbReference>
<dbReference type="EC" id="1.1.1.193" evidence="12"/>
<evidence type="ECO:0000256" key="1">
    <source>
        <dbReference type="ARBA" id="ARBA00002151"/>
    </source>
</evidence>
<dbReference type="SUPFAM" id="SSF53597">
    <property type="entry name" value="Dihydrofolate reductase-like"/>
    <property type="match status" value="1"/>
</dbReference>
<dbReference type="Pfam" id="PF00383">
    <property type="entry name" value="dCMP_cyt_deam_1"/>
    <property type="match status" value="1"/>
</dbReference>
<evidence type="ECO:0000256" key="8">
    <source>
        <dbReference type="ARBA" id="ARBA00022833"/>
    </source>
</evidence>
<keyword evidence="9 12" id="KW-0521">NADP</keyword>
<dbReference type="InterPro" id="IPR002734">
    <property type="entry name" value="RibDG_C"/>
</dbReference>
<evidence type="ECO:0000256" key="3">
    <source>
        <dbReference type="ARBA" id="ARBA00004910"/>
    </source>
</evidence>
<dbReference type="Gene3D" id="3.40.430.10">
    <property type="entry name" value="Dihydrofolate Reductase, subunit A"/>
    <property type="match status" value="1"/>
</dbReference>
<reference evidence="14 15" key="1">
    <citation type="submission" date="2024-01" db="EMBL/GenBank/DDBJ databases">
        <title>Uliginosibacterium soil sp. nov.</title>
        <authorList>
            <person name="Lv Y."/>
        </authorList>
    </citation>
    <scope>NUCLEOTIDE SEQUENCE [LARGE SCALE GENOMIC DNA]</scope>
    <source>
        <strain evidence="14 15">H3</strain>
    </source>
</reference>
<proteinExistence type="inferred from homology"/>
<dbReference type="PIRSF" id="PIRSF006769">
    <property type="entry name" value="RibD"/>
    <property type="match status" value="1"/>
</dbReference>
<organism evidence="14 15">
    <name type="scientific">Uliginosibacterium silvisoli</name>
    <dbReference type="NCBI Taxonomy" id="3114758"/>
    <lineage>
        <taxon>Bacteria</taxon>
        <taxon>Pseudomonadati</taxon>
        <taxon>Pseudomonadota</taxon>
        <taxon>Betaproteobacteria</taxon>
        <taxon>Rhodocyclales</taxon>
        <taxon>Zoogloeaceae</taxon>
        <taxon>Uliginosibacterium</taxon>
    </lineage>
</organism>
<dbReference type="RefSeq" id="WP_327600988.1">
    <property type="nucleotide sequence ID" value="NZ_JAYXHS010000004.1"/>
</dbReference>
<evidence type="ECO:0000256" key="2">
    <source>
        <dbReference type="ARBA" id="ARBA00004882"/>
    </source>
</evidence>
<comment type="similarity">
    <text evidence="5 12">In the C-terminal section; belongs to the HTP reductase family.</text>
</comment>
<dbReference type="PROSITE" id="PS00903">
    <property type="entry name" value="CYT_DCMP_DEAMINASES_1"/>
    <property type="match status" value="1"/>
</dbReference>
<dbReference type="PANTHER" id="PTHR38011">
    <property type="entry name" value="DIHYDROFOLATE REDUCTASE FAMILY PROTEIN (AFU_ORTHOLOGUE AFUA_8G06820)"/>
    <property type="match status" value="1"/>
</dbReference>
<dbReference type="Pfam" id="PF01872">
    <property type="entry name" value="RibD_C"/>
    <property type="match status" value="1"/>
</dbReference>
<dbReference type="PANTHER" id="PTHR38011:SF7">
    <property type="entry name" value="2,5-DIAMINO-6-RIBOSYLAMINO-4(3H)-PYRIMIDINONE 5'-PHOSPHATE REDUCTASE"/>
    <property type="match status" value="1"/>
</dbReference>
<dbReference type="NCBIfam" id="TIGR00227">
    <property type="entry name" value="ribD_Cterm"/>
    <property type="match status" value="1"/>
</dbReference>
<evidence type="ECO:0000313" key="14">
    <source>
        <dbReference type="EMBL" id="MEC5388017.1"/>
    </source>
</evidence>
<dbReference type="PROSITE" id="PS51747">
    <property type="entry name" value="CYT_DCMP_DEAMINASES_2"/>
    <property type="match status" value="1"/>
</dbReference>